<feature type="domain" description="Retrotransposon gag" evidence="1">
    <location>
        <begin position="2"/>
        <end position="84"/>
    </location>
</feature>
<keyword evidence="3" id="KW-1185">Reference proteome</keyword>
<evidence type="ECO:0000259" key="1">
    <source>
        <dbReference type="Pfam" id="PF03732"/>
    </source>
</evidence>
<protein>
    <recommendedName>
        <fullName evidence="1">Retrotransposon gag domain-containing protein</fullName>
    </recommendedName>
</protein>
<dbReference type="InterPro" id="IPR005162">
    <property type="entry name" value="Retrotrans_gag_dom"/>
</dbReference>
<dbReference type="AlphaFoldDB" id="A0A0B7NHD8"/>
<evidence type="ECO:0000313" key="2">
    <source>
        <dbReference type="EMBL" id="CEP14807.1"/>
    </source>
</evidence>
<reference evidence="2 3" key="1">
    <citation type="submission" date="2014-09" db="EMBL/GenBank/DDBJ databases">
        <authorList>
            <person name="Ellenberger Sabrina"/>
        </authorList>
    </citation>
    <scope>NUCLEOTIDE SEQUENCE [LARGE SCALE GENOMIC DNA]</scope>
    <source>
        <strain evidence="2 3">CBS 412.66</strain>
    </source>
</reference>
<dbReference type="OrthoDB" id="2256991at2759"/>
<sequence>MARWYANLMATQGRLTWSRFRTALVNKYGKSIIDTKDEAREQLEKLLYLQTDDLSKFLDKFQTLRLQADIQDEDCIIRYFLKALFEELANYIKYHFNTKESYKVLNVDMVLTKVVAIYNGLFKSAIEALMPTLKDLDFPCLSSESHLTAAQ</sequence>
<proteinExistence type="predicted"/>
<evidence type="ECO:0000313" key="3">
    <source>
        <dbReference type="Proteomes" id="UP000054107"/>
    </source>
</evidence>
<accession>A0A0B7NHD8</accession>
<name>A0A0B7NHD8_9FUNG</name>
<dbReference type="Pfam" id="PF03732">
    <property type="entry name" value="Retrotrans_gag"/>
    <property type="match status" value="1"/>
</dbReference>
<gene>
    <name evidence="2" type="primary">PARPA_08992.1 scaffold 35302</name>
</gene>
<dbReference type="Proteomes" id="UP000054107">
    <property type="component" value="Unassembled WGS sequence"/>
</dbReference>
<dbReference type="EMBL" id="LN731702">
    <property type="protein sequence ID" value="CEP14807.1"/>
    <property type="molecule type" value="Genomic_DNA"/>
</dbReference>
<organism evidence="2 3">
    <name type="scientific">Parasitella parasitica</name>
    <dbReference type="NCBI Taxonomy" id="35722"/>
    <lineage>
        <taxon>Eukaryota</taxon>
        <taxon>Fungi</taxon>
        <taxon>Fungi incertae sedis</taxon>
        <taxon>Mucoromycota</taxon>
        <taxon>Mucoromycotina</taxon>
        <taxon>Mucoromycetes</taxon>
        <taxon>Mucorales</taxon>
        <taxon>Mucorineae</taxon>
        <taxon>Mucoraceae</taxon>
        <taxon>Parasitella</taxon>
    </lineage>
</organism>